<evidence type="ECO:0000313" key="4">
    <source>
        <dbReference type="EMBL" id="CPR21023.1"/>
    </source>
</evidence>
<evidence type="ECO:0008006" key="6">
    <source>
        <dbReference type="Google" id="ProtNLM"/>
    </source>
</evidence>
<gene>
    <name evidence="4" type="ORF">YBN1229_v1_2868</name>
</gene>
<feature type="region of interest" description="Disordered" evidence="2">
    <location>
        <begin position="331"/>
        <end position="371"/>
    </location>
</feature>
<accession>A0A0D6JIH6</accession>
<feature type="compositionally biased region" description="Low complexity" evidence="2">
    <location>
        <begin position="347"/>
        <end position="356"/>
    </location>
</feature>
<sequence>MARDTKGMNKRTRWPRWLLAAGLMGAAVTAGAALPALAQGFTWPWEEEQPRRPPPRQRPQEAPVYRDDPGYNQGGPMQGQPPPGGGWQQQSSICLELEQRLVQESQSGGNARQRLPQLEAEIRDLNRQVQSAERNLDAADCYEYFIFSKSLRRSSKCLGLARNADDARRRLAQLEGERQDIASRSNQSYQDEIIRELARNGCGDSYSQEARRRDRKQFSPFWQDEESSGGSGYANSYKALPFATYRTVCVRLCDGYYFPVSFSTLPNHFQRDAEICQSKCASPATLYYHQNPGAGVEQMVAYGSNEPYTQLKSAFRYRKEYINGCSCKESEYIPQSPMPDGSGRQIDGAAPQPDGAPARRAEAPSPAAPAQ</sequence>
<dbReference type="Pfam" id="PF11064">
    <property type="entry name" value="DUF2865"/>
    <property type="match status" value="1"/>
</dbReference>
<keyword evidence="5" id="KW-1185">Reference proteome</keyword>
<dbReference type="KEGG" id="fil:BN1229_v1_3049"/>
<evidence type="ECO:0000256" key="2">
    <source>
        <dbReference type="SAM" id="MobiDB-lite"/>
    </source>
</evidence>
<evidence type="ECO:0000256" key="1">
    <source>
        <dbReference type="SAM" id="Coils"/>
    </source>
</evidence>
<proteinExistence type="predicted"/>
<dbReference type="OrthoDB" id="7850882at2"/>
<feature type="signal peptide" evidence="3">
    <location>
        <begin position="1"/>
        <end position="32"/>
    </location>
</feature>
<organism evidence="4 5">
    <name type="scientific">Candidatus Filomicrobium marinum</name>
    <dbReference type="NCBI Taxonomy" id="1608628"/>
    <lineage>
        <taxon>Bacteria</taxon>
        <taxon>Pseudomonadati</taxon>
        <taxon>Pseudomonadota</taxon>
        <taxon>Alphaproteobacteria</taxon>
        <taxon>Hyphomicrobiales</taxon>
        <taxon>Hyphomicrobiaceae</taxon>
        <taxon>Filomicrobium</taxon>
    </lineage>
</organism>
<dbReference type="InterPro" id="IPR021293">
    <property type="entry name" value="DUF2865"/>
</dbReference>
<protein>
    <recommendedName>
        <fullName evidence="6">DUF2865 domain-containing protein</fullName>
    </recommendedName>
</protein>
<keyword evidence="1" id="KW-0175">Coiled coil</keyword>
<dbReference type="Proteomes" id="UP000033187">
    <property type="component" value="Chromosome 1"/>
</dbReference>
<dbReference type="AlphaFoldDB" id="A0A0D6JIH6"/>
<evidence type="ECO:0000256" key="3">
    <source>
        <dbReference type="SAM" id="SignalP"/>
    </source>
</evidence>
<feature type="region of interest" description="Disordered" evidence="2">
    <location>
        <begin position="44"/>
        <end position="89"/>
    </location>
</feature>
<feature type="chain" id="PRO_5002306406" description="DUF2865 domain-containing protein" evidence="3">
    <location>
        <begin position="33"/>
        <end position="371"/>
    </location>
</feature>
<dbReference type="KEGG" id="fiy:BN1229_v1_2868"/>
<feature type="coiled-coil region" evidence="1">
    <location>
        <begin position="108"/>
        <end position="184"/>
    </location>
</feature>
<evidence type="ECO:0000313" key="5">
    <source>
        <dbReference type="Proteomes" id="UP000033187"/>
    </source>
</evidence>
<dbReference type="EMBL" id="LN829119">
    <property type="protein sequence ID" value="CPR21023.1"/>
    <property type="molecule type" value="Genomic_DNA"/>
</dbReference>
<reference evidence="5" key="1">
    <citation type="submission" date="2015-02" db="EMBL/GenBank/DDBJ databases">
        <authorList>
            <person name="Chooi Y.-H."/>
        </authorList>
    </citation>
    <scope>NUCLEOTIDE SEQUENCE [LARGE SCALE GENOMIC DNA]</scope>
    <source>
        <strain evidence="5">strain Y</strain>
    </source>
</reference>
<name>A0A0D6JIH6_9HYPH</name>
<keyword evidence="3" id="KW-0732">Signal</keyword>